<reference evidence="1" key="1">
    <citation type="submission" date="2014-11" db="EMBL/GenBank/DDBJ databases">
        <authorList>
            <person name="Amaro Gonzalez C."/>
        </authorList>
    </citation>
    <scope>NUCLEOTIDE SEQUENCE</scope>
</reference>
<proteinExistence type="predicted"/>
<dbReference type="AlphaFoldDB" id="A0A0E9SNZ0"/>
<protein>
    <submittedName>
        <fullName evidence="1">Uncharacterized protein</fullName>
    </submittedName>
</protein>
<accession>A0A0E9SNZ0</accession>
<dbReference type="EMBL" id="GBXM01066202">
    <property type="protein sequence ID" value="JAH42375.1"/>
    <property type="molecule type" value="Transcribed_RNA"/>
</dbReference>
<sequence length="36" mass="3760">MTFFKSVLCVIRASQGVQNIASVAQCTMGNLKGSVA</sequence>
<reference evidence="1" key="2">
    <citation type="journal article" date="2015" name="Fish Shellfish Immunol.">
        <title>Early steps in the European eel (Anguilla anguilla)-Vibrio vulnificus interaction in the gills: Role of the RtxA13 toxin.</title>
        <authorList>
            <person name="Callol A."/>
            <person name="Pajuelo D."/>
            <person name="Ebbesson L."/>
            <person name="Teles M."/>
            <person name="MacKenzie S."/>
            <person name="Amaro C."/>
        </authorList>
    </citation>
    <scope>NUCLEOTIDE SEQUENCE</scope>
</reference>
<organism evidence="1">
    <name type="scientific">Anguilla anguilla</name>
    <name type="common">European freshwater eel</name>
    <name type="synonym">Muraena anguilla</name>
    <dbReference type="NCBI Taxonomy" id="7936"/>
    <lineage>
        <taxon>Eukaryota</taxon>
        <taxon>Metazoa</taxon>
        <taxon>Chordata</taxon>
        <taxon>Craniata</taxon>
        <taxon>Vertebrata</taxon>
        <taxon>Euteleostomi</taxon>
        <taxon>Actinopterygii</taxon>
        <taxon>Neopterygii</taxon>
        <taxon>Teleostei</taxon>
        <taxon>Anguilliformes</taxon>
        <taxon>Anguillidae</taxon>
        <taxon>Anguilla</taxon>
    </lineage>
</organism>
<evidence type="ECO:0000313" key="1">
    <source>
        <dbReference type="EMBL" id="JAH42375.1"/>
    </source>
</evidence>
<name>A0A0E9SNZ0_ANGAN</name>